<dbReference type="InterPro" id="IPR043154">
    <property type="entry name" value="Sec-1-like_dom1"/>
</dbReference>
<dbReference type="InterPro" id="IPR014710">
    <property type="entry name" value="RmlC-like_jellyroll"/>
</dbReference>
<dbReference type="InterPro" id="IPR050301">
    <property type="entry name" value="NTE"/>
</dbReference>
<dbReference type="GO" id="GO:0016042">
    <property type="term" value="P:lipid catabolic process"/>
    <property type="evidence" value="ECO:0007669"/>
    <property type="project" value="UniProtKB-UniRule"/>
</dbReference>
<dbReference type="InterPro" id="IPR043127">
    <property type="entry name" value="Sec-1-like_dom3a"/>
</dbReference>
<dbReference type="Pfam" id="PF00027">
    <property type="entry name" value="cNMP_binding"/>
    <property type="match status" value="1"/>
</dbReference>
<dbReference type="Proteomes" id="UP001148786">
    <property type="component" value="Unassembled WGS sequence"/>
</dbReference>
<evidence type="ECO:0000256" key="9">
    <source>
        <dbReference type="ARBA" id="ARBA00022824"/>
    </source>
</evidence>
<evidence type="ECO:0000256" key="1">
    <source>
        <dbReference type="ARBA" id="ARBA00004586"/>
    </source>
</evidence>
<evidence type="ECO:0000256" key="8">
    <source>
        <dbReference type="ARBA" id="ARBA00022801"/>
    </source>
</evidence>
<evidence type="ECO:0000256" key="5">
    <source>
        <dbReference type="ARBA" id="ARBA00018317"/>
    </source>
</evidence>
<keyword evidence="8 14" id="KW-0378">Hydrolase</keyword>
<evidence type="ECO:0000256" key="13">
    <source>
        <dbReference type="ARBA" id="ARBA00023136"/>
    </source>
</evidence>
<dbReference type="GO" id="GO:0005789">
    <property type="term" value="C:endoplasmic reticulum membrane"/>
    <property type="evidence" value="ECO:0007669"/>
    <property type="project" value="UniProtKB-SubCell"/>
</dbReference>
<feature type="region of interest" description="Disordered" evidence="16">
    <location>
        <begin position="1693"/>
        <end position="1715"/>
    </location>
</feature>
<keyword evidence="11 15" id="KW-1133">Transmembrane helix</keyword>
<keyword evidence="6 15" id="KW-0812">Transmembrane</keyword>
<feature type="compositionally biased region" description="Polar residues" evidence="16">
    <location>
        <begin position="1986"/>
        <end position="1995"/>
    </location>
</feature>
<feature type="region of interest" description="Disordered" evidence="16">
    <location>
        <begin position="1375"/>
        <end position="1395"/>
    </location>
</feature>
<keyword evidence="20" id="KW-1185">Reference proteome</keyword>
<dbReference type="Gene3D" id="3.90.830.10">
    <property type="entry name" value="Syntaxin Binding Protein 1, Chain A, domain 2"/>
    <property type="match status" value="1"/>
</dbReference>
<feature type="region of interest" description="Disordered" evidence="16">
    <location>
        <begin position="422"/>
        <end position="442"/>
    </location>
</feature>
<dbReference type="PROSITE" id="PS01237">
    <property type="entry name" value="UPF0028"/>
    <property type="match status" value="1"/>
</dbReference>
<keyword evidence="12 14" id="KW-0443">Lipid metabolism</keyword>
<gene>
    <name evidence="19" type="ORF">NLJ89_g4499</name>
</gene>
<dbReference type="Pfam" id="PF24179">
    <property type="entry name" value="NTE_Ploop"/>
    <property type="match status" value="1"/>
</dbReference>
<evidence type="ECO:0000256" key="10">
    <source>
        <dbReference type="ARBA" id="ARBA00022963"/>
    </source>
</evidence>
<dbReference type="SUPFAM" id="SSF56815">
    <property type="entry name" value="Sec1/munc18-like (SM) proteins"/>
    <property type="match status" value="1"/>
</dbReference>
<feature type="active site" description="Nucleophile" evidence="14">
    <location>
        <position position="1125"/>
    </location>
</feature>
<dbReference type="Pfam" id="PF00995">
    <property type="entry name" value="Sec1"/>
    <property type="match status" value="1"/>
</dbReference>
<dbReference type="SUPFAM" id="SSF52151">
    <property type="entry name" value="FabD/lysophospholipase-like"/>
    <property type="match status" value="1"/>
</dbReference>
<dbReference type="Pfam" id="PF01734">
    <property type="entry name" value="Patatin"/>
    <property type="match status" value="1"/>
</dbReference>
<dbReference type="Gene3D" id="2.60.120.10">
    <property type="entry name" value="Jelly Rolls"/>
    <property type="match status" value="2"/>
</dbReference>
<keyword evidence="10 14" id="KW-0442">Lipid degradation</keyword>
<feature type="short sequence motif" description="GXGXXG" evidence="14">
    <location>
        <begin position="1096"/>
        <end position="1101"/>
    </location>
</feature>
<dbReference type="Gene3D" id="3.40.1090.10">
    <property type="entry name" value="Cytosolic phospholipase A2 catalytic domain"/>
    <property type="match status" value="2"/>
</dbReference>
<evidence type="ECO:0000256" key="2">
    <source>
        <dbReference type="ARBA" id="ARBA00006636"/>
    </source>
</evidence>
<dbReference type="InterPro" id="IPR000595">
    <property type="entry name" value="cNMP-bd_dom"/>
</dbReference>
<evidence type="ECO:0000256" key="14">
    <source>
        <dbReference type="PROSITE-ProRule" id="PRU01161"/>
    </source>
</evidence>
<dbReference type="InterPro" id="IPR036045">
    <property type="entry name" value="Sec1-like_sf"/>
</dbReference>
<feature type="domain" description="Cyclic nucleotide-binding" evidence="17">
    <location>
        <begin position="722"/>
        <end position="824"/>
    </location>
</feature>
<evidence type="ECO:0000256" key="16">
    <source>
        <dbReference type="SAM" id="MobiDB-lite"/>
    </source>
</evidence>
<dbReference type="PROSITE" id="PS50042">
    <property type="entry name" value="CNMP_BINDING_3"/>
    <property type="match status" value="2"/>
</dbReference>
<comment type="caution">
    <text evidence="19">The sequence shown here is derived from an EMBL/GenBank/DDBJ whole genome shotgun (WGS) entry which is preliminary data.</text>
</comment>
<keyword evidence="13 15" id="KW-0472">Membrane</keyword>
<dbReference type="InterPro" id="IPR043155">
    <property type="entry name" value="VPS33_dom3b"/>
</dbReference>
<feature type="region of interest" description="Disordered" evidence="16">
    <location>
        <begin position="521"/>
        <end position="546"/>
    </location>
</feature>
<feature type="compositionally biased region" description="Basic and acidic residues" evidence="16">
    <location>
        <begin position="639"/>
        <end position="661"/>
    </location>
</feature>
<comment type="function">
    <text evidence="15">Intracellular phospholipase B that catalyzes the double deacylation of phosphatidylcholine (PC) to glycerophosphocholine (GroPCho). Plays an important role in membrane lipid homeostasis.</text>
</comment>
<dbReference type="FunFam" id="3.40.1090.10:FF:000007">
    <property type="entry name" value="Lysophospholipase NTE1"/>
    <property type="match status" value="1"/>
</dbReference>
<organism evidence="19 20">
    <name type="scientific">Agrocybe chaxingu</name>
    <dbReference type="NCBI Taxonomy" id="84603"/>
    <lineage>
        <taxon>Eukaryota</taxon>
        <taxon>Fungi</taxon>
        <taxon>Dikarya</taxon>
        <taxon>Basidiomycota</taxon>
        <taxon>Agaricomycotina</taxon>
        <taxon>Agaricomycetes</taxon>
        <taxon>Agaricomycetidae</taxon>
        <taxon>Agaricales</taxon>
        <taxon>Agaricineae</taxon>
        <taxon>Strophariaceae</taxon>
        <taxon>Agrocybe</taxon>
    </lineage>
</organism>
<feature type="transmembrane region" description="Helical" evidence="15">
    <location>
        <begin position="62"/>
        <end position="80"/>
    </location>
</feature>
<dbReference type="GO" id="GO:0046470">
    <property type="term" value="P:phosphatidylcholine metabolic process"/>
    <property type="evidence" value="ECO:0007669"/>
    <property type="project" value="InterPro"/>
</dbReference>
<keyword evidence="9 15" id="KW-0256">Endoplasmic reticulum</keyword>
<feature type="short sequence motif" description="GXSXG" evidence="14">
    <location>
        <begin position="1123"/>
        <end position="1127"/>
    </location>
</feature>
<dbReference type="CDD" id="cd00038">
    <property type="entry name" value="CAP_ED"/>
    <property type="match status" value="2"/>
</dbReference>
<dbReference type="PROSITE" id="PS51635">
    <property type="entry name" value="PNPLA"/>
    <property type="match status" value="1"/>
</dbReference>
<evidence type="ECO:0000256" key="15">
    <source>
        <dbReference type="RuleBase" id="RU362043"/>
    </source>
</evidence>
<evidence type="ECO:0000256" key="3">
    <source>
        <dbReference type="ARBA" id="ARBA00009884"/>
    </source>
</evidence>
<reference evidence="19" key="1">
    <citation type="submission" date="2022-07" db="EMBL/GenBank/DDBJ databases">
        <title>Genome Sequence of Agrocybe chaxingu.</title>
        <authorList>
            <person name="Buettner E."/>
        </authorList>
    </citation>
    <scope>NUCLEOTIDE SEQUENCE</scope>
    <source>
        <strain evidence="19">MP-N11</strain>
    </source>
</reference>
<dbReference type="InterPro" id="IPR001423">
    <property type="entry name" value="LysoPLipase_patatin_CS"/>
</dbReference>
<dbReference type="InterPro" id="IPR001619">
    <property type="entry name" value="Sec1-like"/>
</dbReference>
<dbReference type="InterPro" id="IPR002641">
    <property type="entry name" value="PNPLA_dom"/>
</dbReference>
<dbReference type="Gene3D" id="1.25.40.850">
    <property type="match status" value="1"/>
</dbReference>
<feature type="region of interest" description="Disordered" evidence="16">
    <location>
        <begin position="1972"/>
        <end position="1997"/>
    </location>
</feature>
<comment type="similarity">
    <text evidence="2 15">Belongs to the NTE family.</text>
</comment>
<dbReference type="InterPro" id="IPR027482">
    <property type="entry name" value="Sec1-like_dom2"/>
</dbReference>
<dbReference type="EC" id="3.1.1.5" evidence="4 15"/>
<evidence type="ECO:0000313" key="19">
    <source>
        <dbReference type="EMBL" id="KAJ3510749.1"/>
    </source>
</evidence>
<feature type="domain" description="PNPLA" evidence="18">
    <location>
        <begin position="1092"/>
        <end position="1256"/>
    </location>
</feature>
<feature type="region of interest" description="Disordered" evidence="16">
    <location>
        <begin position="480"/>
        <end position="502"/>
    </location>
</feature>
<dbReference type="SMART" id="SM00100">
    <property type="entry name" value="cNMP"/>
    <property type="match status" value="2"/>
</dbReference>
<proteinExistence type="inferred from homology"/>
<dbReference type="PANTHER" id="PTHR14226:SF29">
    <property type="entry name" value="NEUROPATHY TARGET ESTERASE SWS"/>
    <property type="match status" value="1"/>
</dbReference>
<dbReference type="EMBL" id="JANKHO010000375">
    <property type="protein sequence ID" value="KAJ3510749.1"/>
    <property type="molecule type" value="Genomic_DNA"/>
</dbReference>
<evidence type="ECO:0000313" key="20">
    <source>
        <dbReference type="Proteomes" id="UP001148786"/>
    </source>
</evidence>
<protein>
    <recommendedName>
        <fullName evidence="5 15">Lysophospholipase NTE1</fullName>
        <ecNumber evidence="4 15">3.1.1.5</ecNumber>
    </recommendedName>
    <alternativeName>
        <fullName evidence="15">Intracellular phospholipase B</fullName>
    </alternativeName>
</protein>
<keyword evidence="7" id="KW-0677">Repeat</keyword>
<comment type="similarity">
    <text evidence="3">Belongs to the STXBP/unc-18/SEC1 family.</text>
</comment>
<evidence type="ECO:0000256" key="7">
    <source>
        <dbReference type="ARBA" id="ARBA00022737"/>
    </source>
</evidence>
<dbReference type="InterPro" id="IPR016035">
    <property type="entry name" value="Acyl_Trfase/lysoPLipase"/>
</dbReference>
<dbReference type="Gene3D" id="3.40.50.1910">
    <property type="match status" value="1"/>
</dbReference>
<comment type="subcellular location">
    <subcellularLocation>
        <location evidence="1 15">Endoplasmic reticulum membrane</location>
    </subcellularLocation>
</comment>
<dbReference type="GO" id="GO:0016192">
    <property type="term" value="P:vesicle-mediated transport"/>
    <property type="evidence" value="ECO:0007669"/>
    <property type="project" value="InterPro"/>
</dbReference>
<dbReference type="PANTHER" id="PTHR14226">
    <property type="entry name" value="NEUROPATHY TARGET ESTERASE/SWISS CHEESE D.MELANOGASTER"/>
    <property type="match status" value="1"/>
</dbReference>
<feature type="region of interest" description="Disordered" evidence="16">
    <location>
        <begin position="633"/>
        <end position="661"/>
    </location>
</feature>
<feature type="transmembrane region" description="Helical" evidence="15">
    <location>
        <begin position="12"/>
        <end position="30"/>
    </location>
</feature>
<feature type="region of interest" description="Disordered" evidence="16">
    <location>
        <begin position="291"/>
        <end position="310"/>
    </location>
</feature>
<feature type="active site" description="Proton acceptor" evidence="14">
    <location>
        <position position="1243"/>
    </location>
</feature>
<dbReference type="OrthoDB" id="421051at2759"/>
<evidence type="ECO:0000259" key="18">
    <source>
        <dbReference type="PROSITE" id="PS51635"/>
    </source>
</evidence>
<feature type="short sequence motif" description="DGA/G" evidence="14">
    <location>
        <begin position="1243"/>
        <end position="1245"/>
    </location>
</feature>
<dbReference type="GO" id="GO:0004622">
    <property type="term" value="F:phosphatidylcholine lysophospholipase activity"/>
    <property type="evidence" value="ECO:0007669"/>
    <property type="project" value="UniProtKB-EC"/>
</dbReference>
<evidence type="ECO:0000256" key="4">
    <source>
        <dbReference type="ARBA" id="ARBA00013274"/>
    </source>
</evidence>
<comment type="catalytic activity">
    <reaction evidence="15">
        <text>a 1-acyl-sn-glycero-3-phosphocholine + H2O = sn-glycerol 3-phosphocholine + a fatty acid + H(+)</text>
        <dbReference type="Rhea" id="RHEA:15177"/>
        <dbReference type="ChEBI" id="CHEBI:15377"/>
        <dbReference type="ChEBI" id="CHEBI:15378"/>
        <dbReference type="ChEBI" id="CHEBI:16870"/>
        <dbReference type="ChEBI" id="CHEBI:28868"/>
        <dbReference type="ChEBI" id="CHEBI:58168"/>
        <dbReference type="EC" id="3.1.1.5"/>
    </reaction>
</comment>
<feature type="region of interest" description="Disordered" evidence="16">
    <location>
        <begin position="220"/>
        <end position="241"/>
    </location>
</feature>
<feature type="compositionally biased region" description="Low complexity" evidence="16">
    <location>
        <begin position="1694"/>
        <end position="1710"/>
    </location>
</feature>
<dbReference type="InterPro" id="IPR018490">
    <property type="entry name" value="cNMP-bd_dom_sf"/>
</dbReference>
<name>A0A9W8MVW7_9AGAR</name>
<feature type="domain" description="Cyclic nucleotide-binding" evidence="17">
    <location>
        <begin position="594"/>
        <end position="709"/>
    </location>
</feature>
<evidence type="ECO:0000256" key="6">
    <source>
        <dbReference type="ARBA" id="ARBA00022692"/>
    </source>
</evidence>
<evidence type="ECO:0000256" key="11">
    <source>
        <dbReference type="ARBA" id="ARBA00022989"/>
    </source>
</evidence>
<evidence type="ECO:0000259" key="17">
    <source>
        <dbReference type="PROSITE" id="PS50042"/>
    </source>
</evidence>
<dbReference type="SUPFAM" id="SSF51206">
    <property type="entry name" value="cAMP-binding domain-like"/>
    <property type="match status" value="2"/>
</dbReference>
<sequence length="2063" mass="227086">MDADVLTEPVDRHPLVSLVSASFWVILWLLSWTKSLVAFATITVPRLIYSILSYSMTLTLGFWNFAILFACSAVALNYWIRFKYLNDYMQLKEPPLVKPDANELHPDVNTDPPPTFHNYLDDFLQAVRVFGFLEKPTRRLIAGDSLSLDQDKSFYCVVEGTVQVFAQTGRPLEVQQSLWDDEDMNGYQLLNEVGSGGTLSSLFTILSLFTEDVQMSWQDEHPDVSSDDMSSFDGPLSVPRNRLRDRQHDDLQSRQLLPLFMDRNTDHLPTRLLLIVMILLLSEPYLGGPIDRNPLRNQRRSVPSSDEEVPEGHWTYCASYSREFSRVTFYAAHKYLGLTSEVLRTEKAINDIACHPLPASFYEGGGLQHLRHRFDGATSTGSGAESDYFSISESPRSVTLHGSREASTTSLGKIDENPILPVRPSVYSSRSTPVHTKPIKSSRHMIQAGDLLVPKGSANDVFRPLSRTFSVLNTPKLAPPSFDDALEGKKTNQPQRPRWSADEFDLREEVMSCIAKSIGLLQPPMSGSESVEDRSPASPPIDYRRSSTSAFASPFGSLSLLDLGDDVSSITSSSAASSSDYLSGLDNEVEILFYAAGTTLAKAGEVNTGLFYVIEGFLDILLPIRDSNPSDLSTARSLGHVDDPLDPENRRTPPAEGRPPEQKLLFTVKPGGIAGYLASLCNTASYVDIKAKTDTYVGFLPLHALERILEKRPIVLLTLAKRLISLLSPLILHIDASLDWMQVNAGQVLWRPQDVSDSCYIVINGRLRAITESESGAVTIVGEYGQGDSVGELDVITSSARRNTVHAIRDTELIRVPRTLFNAVSARNSRTTAQLLRMIASRVRDEVDNKSKGETRNSGPELGYNNTNLKTVAILPVSRNIPIEAFAKKLQAALEGIGASTSYLNQAVISNHLGKHAFTRMGKLKSAGWLADQEQRFHTVLYVADSPVNSSWTQTCIRQADCVMVVGMGDDPSIGEYERLLLSMKTTARKELVLLHPDRTVTPGTTREWLKNRPWVHQHMHIELPGLVVPVPKSALPKDPDAVIALKNLKDKFQSEFQKYRRGPADVRPQRLPHTNDFSRLARKICGRSIGLVLGGGGARGLAHLGLIRALEEYGIPIDHIAGTSIGAFIGGLYAREGDLISSTGRAKQFSGRMGNFWRILSDVTYPIVAYTTGHEFNRSLYKAFYDLHIEDMWLPYFCNTTNIITSRMEIHETGYAWRFIRASMTLVGLLPPLCDNGNLLVDGGYIDNLPVAAMTSMGANIIFACDVGSIDDNSPRNFGDTVSGWWLLINRWNPFSNARHVPPITEIQSRLAYVSSVNTLEQAKVAKNCLYIQMPVQEYGTLQFGKFEDLVKKGYHASMDVLEKFEEEGRLPSAAINTKEGQSTRRKGRSTPWSEIGKHFAKGDRLAVVGVPPQFGSAYPARSSAMSSGKQPASTTSDTPLDVNILKEIAKKDLVDALNSVNGAKTLVLDASLAGPLGLVTEVSLLKACIETIPRILECSINKLNSIMGPPYNLMDIAQDHIKRHGKESRQHNYTLLLVPRVSTLVSRILEEEAVLGDVTISSYNLQFIPIADDVISLEHEHTLRELWVDGDETVVFDSAQALLTVQKLFGAFPQIIGKGDYAQRLATLLTRQTPKTVNASQAASSSIDSLIVLDRRVDMITPLLTQLTYDGLVDELIGIKNSHVELPVSLLTPPTAGPTNAPNTSTSPPGGGTNIPVVVVKKETKKKHHLTTATDPLYAELRDLNFSSVGKRLNKIARRLDEDYKTNLQSKTVAQLRDFVGKLGGLQTEHQALRLHTGLSELIVPLTRTEIFNKSLEIQQNLLASYEITAQLNAIEDLIAQGAEMQTVLRLLCLASLTAGGVKAKNLENLKREILQAYGYEYLPLLLSLASPSLAILLPNPLPPSMPTTMAGLKYPFSSLRKSLRLLIDDNPEALEEVENDISFVYSGYAPISVRLVQCVAQKGGVISNPAEKEKSSAEANAAGDQNKSSTGKVQAHPIVGWKGFEDVVAAIPGQTVEIVQKIASKTPPGPLGVLGGGLVIFGDHETSNSDQRRLQGHHDR</sequence>
<dbReference type="InterPro" id="IPR056556">
    <property type="entry name" value="NTE1_P-loop_dom"/>
</dbReference>
<evidence type="ECO:0000256" key="12">
    <source>
        <dbReference type="ARBA" id="ARBA00023098"/>
    </source>
</evidence>
<dbReference type="Gene3D" id="3.40.50.2060">
    <property type="match status" value="1"/>
</dbReference>
<accession>A0A9W8MVW7</accession>